<name>L1IZA3_GUITC</name>
<evidence type="ECO:0000313" key="5">
    <source>
        <dbReference type="Proteomes" id="UP000011087"/>
    </source>
</evidence>
<feature type="transmembrane region" description="Helical" evidence="2">
    <location>
        <begin position="23"/>
        <end position="43"/>
    </location>
</feature>
<dbReference type="GeneID" id="17298203"/>
<feature type="compositionally biased region" description="Basic and acidic residues" evidence="1">
    <location>
        <begin position="277"/>
        <end position="439"/>
    </location>
</feature>
<feature type="compositionally biased region" description="Basic and acidic residues" evidence="1">
    <location>
        <begin position="241"/>
        <end position="254"/>
    </location>
</feature>
<proteinExistence type="predicted"/>
<feature type="compositionally biased region" description="Basic and acidic residues" evidence="1">
    <location>
        <begin position="493"/>
        <end position="519"/>
    </location>
</feature>
<feature type="compositionally biased region" description="Basic and acidic residues" evidence="1">
    <location>
        <begin position="474"/>
        <end position="483"/>
    </location>
</feature>
<evidence type="ECO:0000256" key="2">
    <source>
        <dbReference type="SAM" id="Phobius"/>
    </source>
</evidence>
<gene>
    <name evidence="3" type="ORF">GUITHDRAFT_112311</name>
</gene>
<dbReference type="EnsemblProtists" id="EKX41603">
    <property type="protein sequence ID" value="EKX41603"/>
    <property type="gene ID" value="GUITHDRAFT_112311"/>
</dbReference>
<organism evidence="3">
    <name type="scientific">Guillardia theta (strain CCMP2712)</name>
    <name type="common">Cryptophyte</name>
    <dbReference type="NCBI Taxonomy" id="905079"/>
    <lineage>
        <taxon>Eukaryota</taxon>
        <taxon>Cryptophyceae</taxon>
        <taxon>Pyrenomonadales</taxon>
        <taxon>Geminigeraceae</taxon>
        <taxon>Guillardia</taxon>
    </lineage>
</organism>
<reference evidence="3 5" key="1">
    <citation type="journal article" date="2012" name="Nature">
        <title>Algal genomes reveal evolutionary mosaicism and the fate of nucleomorphs.</title>
        <authorList>
            <consortium name="DOE Joint Genome Institute"/>
            <person name="Curtis B.A."/>
            <person name="Tanifuji G."/>
            <person name="Burki F."/>
            <person name="Gruber A."/>
            <person name="Irimia M."/>
            <person name="Maruyama S."/>
            <person name="Arias M.C."/>
            <person name="Ball S.G."/>
            <person name="Gile G.H."/>
            <person name="Hirakawa Y."/>
            <person name="Hopkins J.F."/>
            <person name="Kuo A."/>
            <person name="Rensing S.A."/>
            <person name="Schmutz J."/>
            <person name="Symeonidi A."/>
            <person name="Elias M."/>
            <person name="Eveleigh R.J."/>
            <person name="Herman E.K."/>
            <person name="Klute M.J."/>
            <person name="Nakayama T."/>
            <person name="Obornik M."/>
            <person name="Reyes-Prieto A."/>
            <person name="Armbrust E.V."/>
            <person name="Aves S.J."/>
            <person name="Beiko R.G."/>
            <person name="Coutinho P."/>
            <person name="Dacks J.B."/>
            <person name="Durnford D.G."/>
            <person name="Fast N.M."/>
            <person name="Green B.R."/>
            <person name="Grisdale C.J."/>
            <person name="Hempel F."/>
            <person name="Henrissat B."/>
            <person name="Hoppner M.P."/>
            <person name="Ishida K."/>
            <person name="Kim E."/>
            <person name="Koreny L."/>
            <person name="Kroth P.G."/>
            <person name="Liu Y."/>
            <person name="Malik S.B."/>
            <person name="Maier U.G."/>
            <person name="McRose D."/>
            <person name="Mock T."/>
            <person name="Neilson J.A."/>
            <person name="Onodera N.T."/>
            <person name="Poole A.M."/>
            <person name="Pritham E.J."/>
            <person name="Richards T.A."/>
            <person name="Rocap G."/>
            <person name="Roy S.W."/>
            <person name="Sarai C."/>
            <person name="Schaack S."/>
            <person name="Shirato S."/>
            <person name="Slamovits C.H."/>
            <person name="Spencer D.F."/>
            <person name="Suzuki S."/>
            <person name="Worden A.Z."/>
            <person name="Zauner S."/>
            <person name="Barry K."/>
            <person name="Bell C."/>
            <person name="Bharti A.K."/>
            <person name="Crow J.A."/>
            <person name="Grimwood J."/>
            <person name="Kramer R."/>
            <person name="Lindquist E."/>
            <person name="Lucas S."/>
            <person name="Salamov A."/>
            <person name="McFadden G.I."/>
            <person name="Lane C.E."/>
            <person name="Keeling P.J."/>
            <person name="Gray M.W."/>
            <person name="Grigoriev I.V."/>
            <person name="Archibald J.M."/>
        </authorList>
    </citation>
    <scope>NUCLEOTIDE SEQUENCE</scope>
    <source>
        <strain evidence="3 5">CCMP2712</strain>
    </source>
</reference>
<feature type="compositionally biased region" description="Low complexity" evidence="1">
    <location>
        <begin position="625"/>
        <end position="661"/>
    </location>
</feature>
<dbReference type="PaxDb" id="55529-EKX41603"/>
<sequence length="692" mass="78503">MQHQVVHCSGYGTRQSAERRSRACLLAATSVVLAVLTAAMFYGSRGSQESLLQLSAPFSQYDPLSFNFGRDRSMIATVPMWATADVPESDDRDLDMTVNSALAVAQEARSLAGPQSSEPDFVPFSPHLAFSLPAGCVGGCKQQHATVKIVKRSIPPSKEEKEIKKMSSTFKRLQRIDSGHYKILSTRILSLERMLREFAAREAKKSSDVALAKTRKILSAQASIRTAKRALDAVTELRRMRWTRDQPEKHEDGSTARAQKVQQQEQQQQQTMMVPQRQEERAREEPRRREERAREEEPRRREERAGEEEPRRREESAREEEPRRREERAGEEEPRRREESAREEPRRREERAREEPRRREEEAREEEPRRREERAREEPRRREERAREEPRRREESAREEEARWRGERERNSELEGRRVRRRGEKEEEGYASRRKESKYARPVSSSSLAAEPFDAESFVPGPHDRIYKGLSSKYNDEEIRQENPNEDFSPYGETRKGEEKEPPEYNESREYYDDAEKSDPNGFWGDWRKNPMGMPSGITAVRNPSYPFKSWRGLDWMAGAKEKTQNGQNGGGNEEGGGKTEEGGSGQAGEGQEDAGNQNDGGQGNQEAGQGKEAQVSAATEQNNESPAPVSNEEAAASPSPTASSPPQAEAPTQAAAEAKSFSVRSGLEQAPSSITTNLESMLSGYRCGSTK</sequence>
<evidence type="ECO:0000313" key="3">
    <source>
        <dbReference type="EMBL" id="EKX41603.1"/>
    </source>
</evidence>
<dbReference type="OMA" id="WEACKED"/>
<reference evidence="4" key="3">
    <citation type="submission" date="2015-06" db="UniProtKB">
        <authorList>
            <consortium name="EnsemblProtists"/>
        </authorList>
    </citation>
    <scope>IDENTIFICATION</scope>
</reference>
<dbReference type="EMBL" id="JH993022">
    <property type="protein sequence ID" value="EKX41603.1"/>
    <property type="molecule type" value="Genomic_DNA"/>
</dbReference>
<dbReference type="Proteomes" id="UP000011087">
    <property type="component" value="Unassembled WGS sequence"/>
</dbReference>
<evidence type="ECO:0000313" key="4">
    <source>
        <dbReference type="EnsemblProtists" id="EKX41603"/>
    </source>
</evidence>
<reference evidence="5" key="2">
    <citation type="submission" date="2012-11" db="EMBL/GenBank/DDBJ databases">
        <authorList>
            <person name="Kuo A."/>
            <person name="Curtis B.A."/>
            <person name="Tanifuji G."/>
            <person name="Burki F."/>
            <person name="Gruber A."/>
            <person name="Irimia M."/>
            <person name="Maruyama S."/>
            <person name="Arias M.C."/>
            <person name="Ball S.G."/>
            <person name="Gile G.H."/>
            <person name="Hirakawa Y."/>
            <person name="Hopkins J.F."/>
            <person name="Rensing S.A."/>
            <person name="Schmutz J."/>
            <person name="Symeonidi A."/>
            <person name="Elias M."/>
            <person name="Eveleigh R.J."/>
            <person name="Herman E.K."/>
            <person name="Klute M.J."/>
            <person name="Nakayama T."/>
            <person name="Obornik M."/>
            <person name="Reyes-Prieto A."/>
            <person name="Armbrust E.V."/>
            <person name="Aves S.J."/>
            <person name="Beiko R.G."/>
            <person name="Coutinho P."/>
            <person name="Dacks J.B."/>
            <person name="Durnford D.G."/>
            <person name="Fast N.M."/>
            <person name="Green B.R."/>
            <person name="Grisdale C."/>
            <person name="Hempe F."/>
            <person name="Henrissat B."/>
            <person name="Hoppner M.P."/>
            <person name="Ishida K.-I."/>
            <person name="Kim E."/>
            <person name="Koreny L."/>
            <person name="Kroth P.G."/>
            <person name="Liu Y."/>
            <person name="Malik S.-B."/>
            <person name="Maier U.G."/>
            <person name="McRose D."/>
            <person name="Mock T."/>
            <person name="Neilson J.A."/>
            <person name="Onodera N.T."/>
            <person name="Poole A.M."/>
            <person name="Pritham E.J."/>
            <person name="Richards T.A."/>
            <person name="Rocap G."/>
            <person name="Roy S.W."/>
            <person name="Sarai C."/>
            <person name="Schaack S."/>
            <person name="Shirato S."/>
            <person name="Slamovits C.H."/>
            <person name="Spencer D.F."/>
            <person name="Suzuki S."/>
            <person name="Worden A.Z."/>
            <person name="Zauner S."/>
            <person name="Barry K."/>
            <person name="Bell C."/>
            <person name="Bharti A.K."/>
            <person name="Crow J.A."/>
            <person name="Grimwood J."/>
            <person name="Kramer R."/>
            <person name="Lindquist E."/>
            <person name="Lucas S."/>
            <person name="Salamov A."/>
            <person name="McFadden G.I."/>
            <person name="Lane C.E."/>
            <person name="Keeling P.J."/>
            <person name="Gray M.W."/>
            <person name="Grigoriev I.V."/>
            <person name="Archibald J.M."/>
        </authorList>
    </citation>
    <scope>NUCLEOTIDE SEQUENCE</scope>
    <source>
        <strain evidence="5">CCMP2712</strain>
    </source>
</reference>
<dbReference type="AlphaFoldDB" id="L1IZA3"/>
<dbReference type="KEGG" id="gtt:GUITHDRAFT_112311"/>
<accession>L1IZA3</accession>
<dbReference type="HOGENOM" id="CLU_398201_0_0_1"/>
<dbReference type="RefSeq" id="XP_005828583.1">
    <property type="nucleotide sequence ID" value="XM_005828526.1"/>
</dbReference>
<keyword evidence="2" id="KW-0812">Transmembrane</keyword>
<protein>
    <submittedName>
        <fullName evidence="3 4">Uncharacterized protein</fullName>
    </submittedName>
</protein>
<keyword evidence="2" id="KW-0472">Membrane</keyword>
<keyword evidence="5" id="KW-1185">Reference proteome</keyword>
<feature type="compositionally biased region" description="Low complexity" evidence="1">
    <location>
        <begin position="255"/>
        <end position="276"/>
    </location>
</feature>
<feature type="compositionally biased region" description="Low complexity" evidence="1">
    <location>
        <begin position="605"/>
        <end position="615"/>
    </location>
</feature>
<evidence type="ECO:0000256" key="1">
    <source>
        <dbReference type="SAM" id="MobiDB-lite"/>
    </source>
</evidence>
<keyword evidence="2" id="KW-1133">Transmembrane helix</keyword>
<feature type="region of interest" description="Disordered" evidence="1">
    <location>
        <begin position="241"/>
        <end position="676"/>
    </location>
</feature>